<gene>
    <name evidence="1" type="primary">ydiY</name>
    <name evidence="1" type="ORF">Bdt_3504</name>
</gene>
<reference evidence="1 2" key="1">
    <citation type="journal article" date="2012" name="BMC Genomics">
        <title>Genome analysis of a simultaneously predatory and prey-independent, novel Bdellovibrio bacteriovorus from the River Tiber, supports in silico predictions of both ancient and recent lateral gene transfer from diverse bacteria.</title>
        <authorList>
            <person name="Hobley L."/>
            <person name="Lerner T.R."/>
            <person name="Williams L.E."/>
            <person name="Lambert C."/>
            <person name="Till R."/>
            <person name="Milner D.S."/>
            <person name="Basford S.M."/>
            <person name="Capeness M.J."/>
            <person name="Fenton A.K."/>
            <person name="Atterbury R.J."/>
            <person name="Harris M.A."/>
            <person name="Sockett R.E."/>
        </authorList>
    </citation>
    <scope>NUCLEOTIDE SEQUENCE [LARGE SCALE GENOMIC DNA]</scope>
    <source>
        <strain evidence="1 2">Tiberius</strain>
    </source>
</reference>
<dbReference type="InterPro" id="IPR007433">
    <property type="entry name" value="DUF481"/>
</dbReference>
<organism evidence="1 2">
    <name type="scientific">Bdellovibrio bacteriovorus str. Tiberius</name>
    <dbReference type="NCBI Taxonomy" id="1069642"/>
    <lineage>
        <taxon>Bacteria</taxon>
        <taxon>Pseudomonadati</taxon>
        <taxon>Bdellovibrionota</taxon>
        <taxon>Bdellovibrionia</taxon>
        <taxon>Bdellovibrionales</taxon>
        <taxon>Pseudobdellovibrionaceae</taxon>
        <taxon>Bdellovibrio</taxon>
    </lineage>
</organism>
<dbReference type="OrthoDB" id="9779752at2"/>
<dbReference type="Pfam" id="PF04338">
    <property type="entry name" value="DUF481"/>
    <property type="match status" value="1"/>
</dbReference>
<dbReference type="STRING" id="1069642.Bdt_3504"/>
<name>K7ZCF2_BDEBC</name>
<dbReference type="EMBL" id="CP002930">
    <property type="protein sequence ID" value="AFY03179.1"/>
    <property type="molecule type" value="Genomic_DNA"/>
</dbReference>
<sequence>MLILFLAIASLFGASSKDTLHTPSPFHVTLEMSLLEMRGGSDSDSYAASLDAGYDLDAGKISLYGHFLRTKDNGIENNRNWLGGFRLERNLNLTETRGYYFHQMESDPYAGIIQRDSDEVGVQQRLVENGQNLWLVEAGIRYMKVNPLNTSNRFQTAARLHSFYQRKLTARLSAEVWAEYIPNFTDAGMDLANAEIGLGSSLSPQLFVKLGYLLQYQRQPFASLENTSSLTTLNLIASY</sequence>
<protein>
    <recommendedName>
        <fullName evidence="3">DUF481 domain-containing protein</fullName>
    </recommendedName>
</protein>
<dbReference type="RefSeq" id="WP_015092587.1">
    <property type="nucleotide sequence ID" value="NC_019567.1"/>
</dbReference>
<evidence type="ECO:0008006" key="3">
    <source>
        <dbReference type="Google" id="ProtNLM"/>
    </source>
</evidence>
<dbReference type="AlphaFoldDB" id="K7ZCF2"/>
<dbReference type="Proteomes" id="UP000010074">
    <property type="component" value="Chromosome"/>
</dbReference>
<evidence type="ECO:0000313" key="2">
    <source>
        <dbReference type="Proteomes" id="UP000010074"/>
    </source>
</evidence>
<accession>K7ZCF2</accession>
<dbReference type="KEGG" id="bbat:Bdt_3504"/>
<dbReference type="PATRIC" id="fig|1069642.3.peg.3469"/>
<evidence type="ECO:0000313" key="1">
    <source>
        <dbReference type="EMBL" id="AFY03179.1"/>
    </source>
</evidence>
<proteinExistence type="predicted"/>
<dbReference type="HOGENOM" id="CLU_1136808_0_0_7"/>